<accession>X0SPE8</accession>
<dbReference type="GO" id="GO:0042732">
    <property type="term" value="P:D-xylose metabolic process"/>
    <property type="evidence" value="ECO:0007669"/>
    <property type="project" value="InterPro"/>
</dbReference>
<dbReference type="InterPro" id="IPR044516">
    <property type="entry name" value="UXS-like"/>
</dbReference>
<dbReference type="Pfam" id="PF16363">
    <property type="entry name" value="GDP_Man_Dehyd"/>
    <property type="match status" value="1"/>
</dbReference>
<proteinExistence type="inferred from homology"/>
<keyword evidence="10" id="KW-0520">NAD</keyword>
<evidence type="ECO:0000256" key="13">
    <source>
        <dbReference type="ARBA" id="ARBA00023239"/>
    </source>
</evidence>
<organism evidence="15">
    <name type="scientific">marine sediment metagenome</name>
    <dbReference type="NCBI Taxonomy" id="412755"/>
    <lineage>
        <taxon>unclassified sequences</taxon>
        <taxon>metagenomes</taxon>
        <taxon>ecological metagenomes</taxon>
    </lineage>
</organism>
<comment type="pathway">
    <text evidence="3">Nucleotide-sugar biosynthesis; UDP-alpha-D-xylose biosynthesis; UDP-alpha-D-xylose from UDP-alpha-D-glucuronate: step 1/1.</text>
</comment>
<dbReference type="GO" id="GO:0048040">
    <property type="term" value="F:UDP-glucuronate decarboxylase activity"/>
    <property type="evidence" value="ECO:0007669"/>
    <property type="project" value="UniProtKB-EC"/>
</dbReference>
<dbReference type="EMBL" id="BARS01003062">
    <property type="protein sequence ID" value="GAF76981.1"/>
    <property type="molecule type" value="Genomic_DNA"/>
</dbReference>
<dbReference type="Gene3D" id="3.40.50.720">
    <property type="entry name" value="NAD(P)-binding Rossmann-like Domain"/>
    <property type="match status" value="1"/>
</dbReference>
<evidence type="ECO:0000256" key="11">
    <source>
        <dbReference type="ARBA" id="ARBA00023034"/>
    </source>
</evidence>
<dbReference type="PRINTS" id="PR01713">
    <property type="entry name" value="NUCEPIMERASE"/>
</dbReference>
<comment type="cofactor">
    <cofactor evidence="1">
        <name>NAD(+)</name>
        <dbReference type="ChEBI" id="CHEBI:57540"/>
    </cofactor>
</comment>
<dbReference type="PANTHER" id="PTHR43078:SF6">
    <property type="entry name" value="UDP-GLUCURONIC ACID DECARBOXYLASE 1"/>
    <property type="match status" value="1"/>
</dbReference>
<evidence type="ECO:0000256" key="9">
    <source>
        <dbReference type="ARBA" id="ARBA00022989"/>
    </source>
</evidence>
<evidence type="ECO:0000256" key="6">
    <source>
        <dbReference type="ARBA" id="ARBA00022692"/>
    </source>
</evidence>
<comment type="similarity">
    <text evidence="4">Belongs to the NAD(P)-dependent epimerase/dehydratase family. UDP-glucuronic acid decarboxylase subfamily.</text>
</comment>
<evidence type="ECO:0000256" key="7">
    <source>
        <dbReference type="ARBA" id="ARBA00022793"/>
    </source>
</evidence>
<comment type="caution">
    <text evidence="15">The sequence shown here is derived from an EMBL/GenBank/DDBJ whole genome shotgun (WGS) entry which is preliminary data.</text>
</comment>
<keyword evidence="13" id="KW-0456">Lyase</keyword>
<comment type="subcellular location">
    <subcellularLocation>
        <location evidence="2">Golgi apparatus</location>
        <location evidence="2">Golgi stack membrane</location>
        <topology evidence="2">Single-pass type II membrane protein</topology>
    </subcellularLocation>
</comment>
<evidence type="ECO:0000256" key="1">
    <source>
        <dbReference type="ARBA" id="ARBA00001911"/>
    </source>
</evidence>
<evidence type="ECO:0000256" key="8">
    <source>
        <dbReference type="ARBA" id="ARBA00022968"/>
    </source>
</evidence>
<dbReference type="InterPro" id="IPR016040">
    <property type="entry name" value="NAD(P)-bd_dom"/>
</dbReference>
<dbReference type="AlphaFoldDB" id="X0SPE8"/>
<feature type="domain" description="NAD(P)-binding" evidence="14">
    <location>
        <begin position="3"/>
        <end position="114"/>
    </location>
</feature>
<evidence type="ECO:0000256" key="12">
    <source>
        <dbReference type="ARBA" id="ARBA00023136"/>
    </source>
</evidence>
<dbReference type="GO" id="GO:0070403">
    <property type="term" value="F:NAD+ binding"/>
    <property type="evidence" value="ECO:0007669"/>
    <property type="project" value="InterPro"/>
</dbReference>
<sequence>MSIFRFIKWITEGEPLILYGDGTQKRDFTYIDDIARGTILAVKPTGYQIVNLGNDRPITIIRLISLIEELLGKRAQIERRPAHPADVPATWASIDKAKKLLGWEPEIRLEQGVKLAIDWYLENREWAKKIQV</sequence>
<dbReference type="GO" id="GO:0032580">
    <property type="term" value="C:Golgi cisterna membrane"/>
    <property type="evidence" value="ECO:0007669"/>
    <property type="project" value="UniProtKB-SubCell"/>
</dbReference>
<dbReference type="EC" id="4.1.1.35" evidence="5"/>
<keyword evidence="7" id="KW-0210">Decarboxylase</keyword>
<keyword evidence="12" id="KW-0472">Membrane</keyword>
<evidence type="ECO:0000256" key="2">
    <source>
        <dbReference type="ARBA" id="ARBA00004447"/>
    </source>
</evidence>
<keyword evidence="6" id="KW-0812">Transmembrane</keyword>
<dbReference type="InterPro" id="IPR036291">
    <property type="entry name" value="NAD(P)-bd_dom_sf"/>
</dbReference>
<evidence type="ECO:0000259" key="14">
    <source>
        <dbReference type="Pfam" id="PF16363"/>
    </source>
</evidence>
<dbReference type="SUPFAM" id="SSF51735">
    <property type="entry name" value="NAD(P)-binding Rossmann-fold domains"/>
    <property type="match status" value="1"/>
</dbReference>
<keyword evidence="8" id="KW-0735">Signal-anchor</keyword>
<evidence type="ECO:0000256" key="4">
    <source>
        <dbReference type="ARBA" id="ARBA00007505"/>
    </source>
</evidence>
<keyword evidence="11" id="KW-0333">Golgi apparatus</keyword>
<name>X0SPE8_9ZZZZ</name>
<evidence type="ECO:0000313" key="15">
    <source>
        <dbReference type="EMBL" id="GAF76981.1"/>
    </source>
</evidence>
<evidence type="ECO:0000256" key="5">
    <source>
        <dbReference type="ARBA" id="ARBA00012290"/>
    </source>
</evidence>
<protein>
    <recommendedName>
        <fullName evidence="5">UDP-glucuronate decarboxylase</fullName>
        <ecNumber evidence="5">4.1.1.35</ecNumber>
    </recommendedName>
</protein>
<gene>
    <name evidence="15" type="ORF">S01H1_05898</name>
</gene>
<keyword evidence="9" id="KW-1133">Transmembrane helix</keyword>
<reference evidence="15" key="1">
    <citation type="journal article" date="2014" name="Front. Microbiol.">
        <title>High frequency of phylogenetically diverse reductive dehalogenase-homologous genes in deep subseafloor sedimentary metagenomes.</title>
        <authorList>
            <person name="Kawai M."/>
            <person name="Futagami T."/>
            <person name="Toyoda A."/>
            <person name="Takaki Y."/>
            <person name="Nishi S."/>
            <person name="Hori S."/>
            <person name="Arai W."/>
            <person name="Tsubouchi T."/>
            <person name="Morono Y."/>
            <person name="Uchiyama I."/>
            <person name="Ito T."/>
            <person name="Fujiyama A."/>
            <person name="Inagaki F."/>
            <person name="Takami H."/>
        </authorList>
    </citation>
    <scope>NUCLEOTIDE SEQUENCE</scope>
    <source>
        <strain evidence="15">Expedition CK06-06</strain>
    </source>
</reference>
<evidence type="ECO:0000256" key="3">
    <source>
        <dbReference type="ARBA" id="ARBA00005100"/>
    </source>
</evidence>
<dbReference type="PANTHER" id="PTHR43078">
    <property type="entry name" value="UDP-GLUCURONIC ACID DECARBOXYLASE-RELATED"/>
    <property type="match status" value="1"/>
</dbReference>
<evidence type="ECO:0000256" key="10">
    <source>
        <dbReference type="ARBA" id="ARBA00023027"/>
    </source>
</evidence>